<keyword evidence="1" id="KW-1133">Transmembrane helix</keyword>
<protein>
    <submittedName>
        <fullName evidence="2">Uncharacterized protein</fullName>
    </submittedName>
</protein>
<comment type="caution">
    <text evidence="2">The sequence shown here is derived from an EMBL/GenBank/DDBJ whole genome shotgun (WGS) entry which is preliminary data.</text>
</comment>
<gene>
    <name evidence="2" type="ORF">A6769_21945</name>
</gene>
<dbReference type="EMBL" id="LXQE01000155">
    <property type="protein sequence ID" value="RCJ34593.1"/>
    <property type="molecule type" value="Genomic_DNA"/>
</dbReference>
<reference evidence="3" key="1">
    <citation type="submission" date="2016-04" db="EMBL/GenBank/DDBJ databases">
        <authorList>
            <person name="Tabuchi Yagui T.R."/>
        </authorList>
    </citation>
    <scope>NUCLEOTIDE SEQUENCE [LARGE SCALE GENOMIC DNA]</scope>
</reference>
<sequence length="68" mass="7949">MKFSVSDYCAGCASTFFTLQYGLLPSAIFLLVYFVLKFVVNRPPSKRERVKQLAEGMAKRQRERRNRE</sequence>
<keyword evidence="1" id="KW-0812">Transmembrane</keyword>
<evidence type="ECO:0000313" key="3">
    <source>
        <dbReference type="Proteomes" id="UP000252085"/>
    </source>
</evidence>
<name>A0A367RFX4_NOSPU</name>
<feature type="transmembrane region" description="Helical" evidence="1">
    <location>
        <begin position="20"/>
        <end position="40"/>
    </location>
</feature>
<evidence type="ECO:0000256" key="1">
    <source>
        <dbReference type="SAM" id="Phobius"/>
    </source>
</evidence>
<organism evidence="2 3">
    <name type="scientific">Nostoc punctiforme NIES-2108</name>
    <dbReference type="NCBI Taxonomy" id="1356359"/>
    <lineage>
        <taxon>Bacteria</taxon>
        <taxon>Bacillati</taxon>
        <taxon>Cyanobacteriota</taxon>
        <taxon>Cyanophyceae</taxon>
        <taxon>Nostocales</taxon>
        <taxon>Nostocaceae</taxon>
        <taxon>Nostoc</taxon>
    </lineage>
</organism>
<evidence type="ECO:0000313" key="2">
    <source>
        <dbReference type="EMBL" id="RCJ34593.1"/>
    </source>
</evidence>
<accession>A0A367RFX4</accession>
<dbReference type="AlphaFoldDB" id="A0A367RFX4"/>
<keyword evidence="1" id="KW-0472">Membrane</keyword>
<proteinExistence type="predicted"/>
<dbReference type="Proteomes" id="UP000252085">
    <property type="component" value="Unassembled WGS sequence"/>
</dbReference>